<gene>
    <name evidence="6" type="ORF">LQ50_20055</name>
</gene>
<keyword evidence="2" id="KW-0813">Transport</keyword>
<keyword evidence="4 6" id="KW-0067">ATP-binding</keyword>
<evidence type="ECO:0000313" key="7">
    <source>
        <dbReference type="Proteomes" id="UP000030832"/>
    </source>
</evidence>
<proteinExistence type="inferred from homology"/>
<dbReference type="Gene3D" id="3.40.50.300">
    <property type="entry name" value="P-loop containing nucleotide triphosphate hydrolases"/>
    <property type="match status" value="1"/>
</dbReference>
<dbReference type="InterPro" id="IPR027417">
    <property type="entry name" value="P-loop_NTPase"/>
</dbReference>
<dbReference type="InterPro" id="IPR003439">
    <property type="entry name" value="ABC_transporter-like_ATP-bd"/>
</dbReference>
<dbReference type="InterPro" id="IPR017871">
    <property type="entry name" value="ABC_transporter-like_CS"/>
</dbReference>
<dbReference type="InterPro" id="IPR003593">
    <property type="entry name" value="AAA+_ATPase"/>
</dbReference>
<evidence type="ECO:0000256" key="3">
    <source>
        <dbReference type="ARBA" id="ARBA00022741"/>
    </source>
</evidence>
<comment type="similarity">
    <text evidence="1">Belongs to the ABC transporter superfamily.</text>
</comment>
<dbReference type="InterPro" id="IPR050319">
    <property type="entry name" value="ABC_transp_ATP-bind"/>
</dbReference>
<dbReference type="SUPFAM" id="SSF52540">
    <property type="entry name" value="P-loop containing nucleoside triphosphate hydrolases"/>
    <property type="match status" value="1"/>
</dbReference>
<dbReference type="SMART" id="SM00382">
    <property type="entry name" value="AAA"/>
    <property type="match status" value="1"/>
</dbReference>
<dbReference type="STRING" id="333138.LQ50_20055"/>
<evidence type="ECO:0000256" key="2">
    <source>
        <dbReference type="ARBA" id="ARBA00022448"/>
    </source>
</evidence>
<dbReference type="CDD" id="cd03257">
    <property type="entry name" value="ABC_NikE_OppD_transporters"/>
    <property type="match status" value="1"/>
</dbReference>
<accession>A0A0B0IBD5</accession>
<comment type="caution">
    <text evidence="6">The sequence shown here is derived from an EMBL/GenBank/DDBJ whole genome shotgun (WGS) entry which is preliminary data.</text>
</comment>
<keyword evidence="7" id="KW-1185">Reference proteome</keyword>
<dbReference type="GO" id="GO:0016887">
    <property type="term" value="F:ATP hydrolysis activity"/>
    <property type="evidence" value="ECO:0007669"/>
    <property type="project" value="InterPro"/>
</dbReference>
<dbReference type="AlphaFoldDB" id="A0A0B0IBD5"/>
<dbReference type="RefSeq" id="WP_034632233.1">
    <property type="nucleotide sequence ID" value="NZ_JRJU01000034.1"/>
</dbReference>
<evidence type="ECO:0000256" key="4">
    <source>
        <dbReference type="ARBA" id="ARBA00022840"/>
    </source>
</evidence>
<name>A0A0B0IBD5_9BACI</name>
<dbReference type="PROSITE" id="PS50893">
    <property type="entry name" value="ABC_TRANSPORTER_2"/>
    <property type="match status" value="1"/>
</dbReference>
<dbReference type="eggNOG" id="COG4608">
    <property type="taxonomic scope" value="Bacteria"/>
</dbReference>
<evidence type="ECO:0000313" key="6">
    <source>
        <dbReference type="EMBL" id="KHF38615.1"/>
    </source>
</evidence>
<sequence length="256" mass="28683">MSLLELKDISKSYQSKSFIWEKSKKIDVLKNVSLTLDQATCTSLIGKSGSGKSTLSRIIMGLENADKGQVLFKGEMINQLKKKELKKLRGHFQMVFQDPFNALSPKMTIAKSIAEPLMNYKMSSSSELSEKVEELLEAVGLQPSDATKYPHQFSGGQLQRVNIARAIALKPELIVLDEVVSSLDIFAQVQVLDLLLDLKEQFRLSYLFISHDLDAAKYVSDKFVVMDQGKIIDELCELDQMEELIHPVSKGLLSLV</sequence>
<feature type="domain" description="ABC transporter" evidence="5">
    <location>
        <begin position="4"/>
        <end position="253"/>
    </location>
</feature>
<dbReference type="Proteomes" id="UP000030832">
    <property type="component" value="Unassembled WGS sequence"/>
</dbReference>
<dbReference type="GO" id="GO:0055085">
    <property type="term" value="P:transmembrane transport"/>
    <property type="evidence" value="ECO:0007669"/>
    <property type="project" value="UniProtKB-ARBA"/>
</dbReference>
<organism evidence="6 7">
    <name type="scientific">Halalkalibacter okhensis</name>
    <dbReference type="NCBI Taxonomy" id="333138"/>
    <lineage>
        <taxon>Bacteria</taxon>
        <taxon>Bacillati</taxon>
        <taxon>Bacillota</taxon>
        <taxon>Bacilli</taxon>
        <taxon>Bacillales</taxon>
        <taxon>Bacillaceae</taxon>
        <taxon>Halalkalibacter</taxon>
    </lineage>
</organism>
<dbReference type="OrthoDB" id="9802264at2"/>
<dbReference type="PANTHER" id="PTHR43776">
    <property type="entry name" value="TRANSPORT ATP-BINDING PROTEIN"/>
    <property type="match status" value="1"/>
</dbReference>
<keyword evidence="3" id="KW-0547">Nucleotide-binding</keyword>
<dbReference type="EMBL" id="JRJU01000034">
    <property type="protein sequence ID" value="KHF38615.1"/>
    <property type="molecule type" value="Genomic_DNA"/>
</dbReference>
<reference evidence="6 7" key="1">
    <citation type="submission" date="2014-09" db="EMBL/GenBank/DDBJ databases">
        <title>Genome sequencing and annotation of Bacillus Okhensis strain Kh10-101T.</title>
        <authorList>
            <person name="Prakash J.S."/>
        </authorList>
    </citation>
    <scope>NUCLEOTIDE SEQUENCE [LARGE SCALE GENOMIC DNA]</scope>
    <source>
        <strain evidence="7">Kh10-101T</strain>
    </source>
</reference>
<dbReference type="PANTHER" id="PTHR43776:SF7">
    <property type="entry name" value="D,D-DIPEPTIDE TRANSPORT ATP-BINDING PROTEIN DDPF-RELATED"/>
    <property type="match status" value="1"/>
</dbReference>
<dbReference type="Pfam" id="PF00005">
    <property type="entry name" value="ABC_tran"/>
    <property type="match status" value="1"/>
</dbReference>
<evidence type="ECO:0000256" key="1">
    <source>
        <dbReference type="ARBA" id="ARBA00005417"/>
    </source>
</evidence>
<dbReference type="GO" id="GO:0005524">
    <property type="term" value="F:ATP binding"/>
    <property type="evidence" value="ECO:0007669"/>
    <property type="project" value="UniProtKB-KW"/>
</dbReference>
<protein>
    <submittedName>
        <fullName evidence="6">Nickel ABC transporter ATP-binding protein</fullName>
    </submittedName>
</protein>
<dbReference type="PROSITE" id="PS00211">
    <property type="entry name" value="ABC_TRANSPORTER_1"/>
    <property type="match status" value="1"/>
</dbReference>
<evidence type="ECO:0000259" key="5">
    <source>
        <dbReference type="PROSITE" id="PS50893"/>
    </source>
</evidence>